<evidence type="ECO:0000313" key="1">
    <source>
        <dbReference type="EMBL" id="ABF98934.1"/>
    </source>
</evidence>
<organism evidence="1">
    <name type="scientific">Oryza sativa subsp. japonica</name>
    <name type="common">Rice</name>
    <dbReference type="NCBI Taxonomy" id="39947"/>
    <lineage>
        <taxon>Eukaryota</taxon>
        <taxon>Viridiplantae</taxon>
        <taxon>Streptophyta</taxon>
        <taxon>Embryophyta</taxon>
        <taxon>Tracheophyta</taxon>
        <taxon>Spermatophyta</taxon>
        <taxon>Magnoliopsida</taxon>
        <taxon>Liliopsida</taxon>
        <taxon>Poales</taxon>
        <taxon>Poaceae</taxon>
        <taxon>BOP clade</taxon>
        <taxon>Oryzoideae</taxon>
        <taxon>Oryzeae</taxon>
        <taxon>Oryzinae</taxon>
        <taxon>Oryza</taxon>
        <taxon>Oryza sativa</taxon>
    </lineage>
</organism>
<dbReference type="EMBL" id="DP000009">
    <property type="protein sequence ID" value="ABF98934.1"/>
    <property type="molecule type" value="Genomic_DNA"/>
</dbReference>
<dbReference type="EMBL" id="AK067890">
    <property type="protein sequence ID" value="BAG90651.1"/>
    <property type="molecule type" value="mRNA"/>
</dbReference>
<proteinExistence type="evidence at transcript level"/>
<sequence>MSITLGRKRRHWLLCQHRVCSANVVVSVIEVKLGKLKCINDDCAYIPKLQLRALAHCHGSSQQTVCHQVVDDWLLHPETLAKVPQRGIGHEEDIIFPILFVGSVLSRN</sequence>
<evidence type="ECO:0000313" key="2">
    <source>
        <dbReference type="EMBL" id="BAG90651.1"/>
    </source>
</evidence>
<reference evidence="2" key="1">
    <citation type="journal article" date="2003" name="Science">
        <title>Collection, Mapping, and Annotation of Over 28,000 cDNA Clones from japonica Rice.</title>
        <authorList>
            <person name="Kikuchi S."/>
            <person name="Satoh K."/>
            <person name="Nagata T."/>
            <person name="Kawagashira N."/>
            <person name="Doi K."/>
            <person name="Kishimoto N."/>
            <person name="Yazaki J."/>
            <person name="Ishikawa M."/>
            <person name="Yamada H."/>
            <person name="Ooka H."/>
            <person name="Hotta I."/>
            <person name="Kojima K."/>
            <person name="Namiki T."/>
            <person name="Ohneda E."/>
            <person name="Yahagi W."/>
            <person name="Suzuki K."/>
            <person name="Li C."/>
            <person name="Ohtsuki K."/>
            <person name="Shishiki T."/>
            <person name="Otomo Y."/>
            <person name="Murakami K."/>
            <person name="Iida Y."/>
            <person name="Sugano S."/>
            <person name="Fujimura T."/>
            <person name="Suzuki Y."/>
            <person name="Tsunoda Y."/>
            <person name="Kurosaki T."/>
            <person name="Kodama T."/>
            <person name="Masuda H."/>
            <person name="Kobayashi M."/>
            <person name="Xie Q."/>
            <person name="Lu M."/>
            <person name="Narikawa R."/>
            <person name="Sugiyama A."/>
            <person name="Mizuno K."/>
            <person name="Yokomizo S."/>
            <person name="Niikura J."/>
            <person name="Ikeda R."/>
            <person name="Ishibiki J."/>
            <person name="Kawamata M."/>
            <person name="Yoshimura A."/>
            <person name="Miura J."/>
            <person name="Kusumegi T."/>
            <person name="Oka M."/>
            <person name="Ryu R."/>
            <person name="Ueda M."/>
            <person name="Matsubara K."/>
            <person name="Kawai J."/>
            <person name="Carninci P."/>
            <person name="Adachi J."/>
            <person name="Aizawa K."/>
            <person name="Arakawa T."/>
            <person name="Fukuda S."/>
            <person name="Hara A."/>
            <person name="Hashidume W."/>
            <person name="Hayatsu N."/>
            <person name="Imotani K."/>
            <person name="Ishii Y."/>
            <person name="Itoh M."/>
            <person name="Kagawa I."/>
            <person name="Kondo S."/>
            <person name="Konno H."/>
            <person name="Miyazaki A."/>
            <person name="Osato N."/>
            <person name="Ota Y."/>
            <person name="Saito R."/>
            <person name="Sasaki D."/>
            <person name="Sato K."/>
            <person name="Shibata K."/>
            <person name="Shinagawa A."/>
            <person name="Shiraki T."/>
            <person name="Yoshino M."/>
            <person name="Hayashizaki Y."/>
        </authorList>
    </citation>
    <scope>NUCLEOTIDE SEQUENCE</scope>
</reference>
<gene>
    <name evidence="1" type="ordered locus">LOC_Os03g54240</name>
</gene>
<name>Q10CP3_ORYSJ</name>
<protein>
    <submittedName>
        <fullName evidence="1">Expressed protein</fullName>
    </submittedName>
    <submittedName>
        <fullName evidence="2">cDNA clone:J013128J06, full insert sequence</fullName>
    </submittedName>
</protein>
<reference evidence="1" key="2">
    <citation type="journal article" date="2005" name="Genome Res.">
        <title>Sequence, annotation, and analysis of synteny between rice chromosome 3 and diverged grass species.</title>
        <authorList>
            <consortium name="Rice Chromosome 3 Sequencing Consortium"/>
            <person name="Buell C.R."/>
            <person name="Yuan Q."/>
            <person name="Ouyang S."/>
            <person name="Liu J."/>
            <person name="Zhu W."/>
            <person name="Wang A."/>
            <person name="Maiti R."/>
            <person name="Haas B."/>
            <person name="Wortman J."/>
            <person name="Pertea M."/>
            <person name="Jones K.M."/>
            <person name="Kim M."/>
            <person name="Overton L."/>
            <person name="Tsitrin T."/>
            <person name="Fadrosh D."/>
            <person name="Bera J."/>
            <person name="Weaver B."/>
            <person name="Jin S."/>
            <person name="Johri S."/>
            <person name="Reardon M."/>
            <person name="Webb K."/>
            <person name="Hill J."/>
            <person name="Moffat K."/>
            <person name="Tallon L."/>
            <person name="Van Aken S."/>
            <person name="Lewis M."/>
            <person name="Utterback T."/>
            <person name="Feldblyum T."/>
            <person name="Zismann V."/>
            <person name="Iobst S."/>
            <person name="Hsiao J."/>
            <person name="de Vazeille A.R."/>
            <person name="Salzberg S.L."/>
            <person name="White O."/>
            <person name="Fraser C."/>
            <person name="Yu Y."/>
            <person name="Kim H."/>
            <person name="Rambo T."/>
            <person name="Currie J."/>
            <person name="Collura K."/>
            <person name="Kernodle-Thompson S."/>
            <person name="Wei F."/>
            <person name="Kudrna K."/>
            <person name="Ammiraju J.S."/>
            <person name="Luo M."/>
            <person name="Goicoechea J.L."/>
            <person name="Wing R.A."/>
            <person name="Henry D."/>
            <person name="Oates R."/>
            <person name="Palmer M."/>
            <person name="Pries G."/>
            <person name="Saski C."/>
            <person name="Simmons J."/>
            <person name="Soderlund C."/>
            <person name="Nelson W."/>
            <person name="de la Bastide M."/>
            <person name="Spiegel L."/>
            <person name="Nascimento L."/>
            <person name="Huang E."/>
            <person name="Preston R."/>
            <person name="Zutavern T."/>
            <person name="Palmer L."/>
            <person name="O'Shaughnessy A."/>
            <person name="Dike S."/>
            <person name="McCombie W.R."/>
            <person name="Minx P."/>
            <person name="Cordum H."/>
            <person name="Wilson R."/>
            <person name="Jin W."/>
            <person name="Lee H.R."/>
            <person name="Jiang J."/>
            <person name="Jackson S."/>
        </authorList>
    </citation>
    <scope>NUCLEOTIDE SEQUENCE [LARGE SCALE GENOMIC DNA]</scope>
</reference>
<reference evidence="1" key="3">
    <citation type="submission" date="2006-06" db="EMBL/GenBank/DDBJ databases">
        <authorList>
            <person name="Buell R."/>
            <person name="Wing R.A."/>
            <person name="McCombie W.A."/>
            <person name="Ouyang S."/>
        </authorList>
    </citation>
    <scope>NUCLEOTIDE SEQUENCE</scope>
</reference>
<accession>Q10CP3</accession>
<dbReference type="AlphaFoldDB" id="Q10CP3"/>